<sequence length="104" mass="11930">MSPEGCTPRCAYTAEDTSLDVDDRGEALFRCIGSMNVTSTKYTGLQHEHRMVLLFWRVHRLTLSMGVCKYLKRSTTGGSSNLAPGLFFQFWRVYWRDELNIGFP</sequence>
<dbReference type="EMBL" id="JAJGCB010000004">
    <property type="protein sequence ID" value="KAJ8993106.1"/>
    <property type="molecule type" value="Genomic_DNA"/>
</dbReference>
<gene>
    <name evidence="1" type="ORF">HRR80_003138</name>
</gene>
<accession>A0AAN6J003</accession>
<dbReference type="Proteomes" id="UP001161757">
    <property type="component" value="Unassembled WGS sequence"/>
</dbReference>
<dbReference type="AlphaFoldDB" id="A0AAN6J003"/>
<organism evidence="1 2">
    <name type="scientific">Exophiala dermatitidis</name>
    <name type="common">Black yeast-like fungus</name>
    <name type="synonym">Wangiella dermatitidis</name>
    <dbReference type="NCBI Taxonomy" id="5970"/>
    <lineage>
        <taxon>Eukaryota</taxon>
        <taxon>Fungi</taxon>
        <taxon>Dikarya</taxon>
        <taxon>Ascomycota</taxon>
        <taxon>Pezizomycotina</taxon>
        <taxon>Eurotiomycetes</taxon>
        <taxon>Chaetothyriomycetidae</taxon>
        <taxon>Chaetothyriales</taxon>
        <taxon>Herpotrichiellaceae</taxon>
        <taxon>Exophiala</taxon>
    </lineage>
</organism>
<comment type="caution">
    <text evidence="1">The sequence shown here is derived from an EMBL/GenBank/DDBJ whole genome shotgun (WGS) entry which is preliminary data.</text>
</comment>
<proteinExistence type="predicted"/>
<name>A0AAN6J003_EXODE</name>
<protein>
    <submittedName>
        <fullName evidence="1">Uncharacterized protein</fullName>
    </submittedName>
</protein>
<reference evidence="1" key="1">
    <citation type="submission" date="2023-01" db="EMBL/GenBank/DDBJ databases">
        <title>Exophiala dermititidis isolated from Cystic Fibrosis Patient.</title>
        <authorList>
            <person name="Kurbessoian T."/>
            <person name="Crocker A."/>
            <person name="Murante D."/>
            <person name="Hogan D.A."/>
            <person name="Stajich J.E."/>
        </authorList>
    </citation>
    <scope>NUCLEOTIDE SEQUENCE</scope>
    <source>
        <strain evidence="1">Ex8</strain>
    </source>
</reference>
<evidence type="ECO:0000313" key="2">
    <source>
        <dbReference type="Proteomes" id="UP001161757"/>
    </source>
</evidence>
<evidence type="ECO:0000313" key="1">
    <source>
        <dbReference type="EMBL" id="KAJ8993106.1"/>
    </source>
</evidence>